<dbReference type="PANTHER" id="PTHR47165">
    <property type="entry name" value="OS03G0429900 PROTEIN"/>
    <property type="match status" value="1"/>
</dbReference>
<reference evidence="2" key="1">
    <citation type="submission" date="2018-11" db="EMBL/GenBank/DDBJ databases">
        <authorList>
            <person name="Grassa J C."/>
        </authorList>
    </citation>
    <scope>NUCLEOTIDE SEQUENCE [LARGE SCALE GENOMIC DNA]</scope>
</reference>
<dbReference type="EnsemblPlants" id="novel_model_1373_5bd9a17a">
    <property type="protein sequence ID" value="cds.novel_model_1373_5bd9a17a"/>
    <property type="gene ID" value="novel_gene_765_5bd9a17a"/>
</dbReference>
<protein>
    <recommendedName>
        <fullName evidence="1">Replication factor A C-terminal domain-containing protein</fullName>
    </recommendedName>
</protein>
<evidence type="ECO:0000313" key="3">
    <source>
        <dbReference type="Proteomes" id="UP000596661"/>
    </source>
</evidence>
<dbReference type="OrthoDB" id="1740937at2759"/>
<dbReference type="Gramene" id="novel_model_1373_5bd9a17a">
    <property type="protein sequence ID" value="cds.novel_model_1373_5bd9a17a"/>
    <property type="gene ID" value="novel_gene_765_5bd9a17a"/>
</dbReference>
<evidence type="ECO:0000313" key="2">
    <source>
        <dbReference type="EnsemblPlants" id="cds.novel_model_1373_5bd9a17a"/>
    </source>
</evidence>
<accession>A0A803QU03</accession>
<dbReference type="EMBL" id="UZAU01000026">
    <property type="status" value="NOT_ANNOTATED_CDS"/>
    <property type="molecule type" value="Genomic_DNA"/>
</dbReference>
<evidence type="ECO:0000259" key="1">
    <source>
        <dbReference type="Pfam" id="PF08646"/>
    </source>
</evidence>
<name>A0A803QU03_CANSA</name>
<reference evidence="2" key="2">
    <citation type="submission" date="2021-03" db="UniProtKB">
        <authorList>
            <consortium name="EnsemblPlants"/>
        </authorList>
    </citation>
    <scope>IDENTIFICATION</scope>
</reference>
<feature type="domain" description="Replication factor A C-terminal" evidence="1">
    <location>
        <begin position="99"/>
        <end position="227"/>
    </location>
</feature>
<dbReference type="PANTHER" id="PTHR47165:SF4">
    <property type="entry name" value="OS03G0429900 PROTEIN"/>
    <property type="match status" value="1"/>
</dbReference>
<proteinExistence type="predicted"/>
<organism evidence="2 3">
    <name type="scientific">Cannabis sativa</name>
    <name type="common">Hemp</name>
    <name type="synonym">Marijuana</name>
    <dbReference type="NCBI Taxonomy" id="3483"/>
    <lineage>
        <taxon>Eukaryota</taxon>
        <taxon>Viridiplantae</taxon>
        <taxon>Streptophyta</taxon>
        <taxon>Embryophyta</taxon>
        <taxon>Tracheophyta</taxon>
        <taxon>Spermatophyta</taxon>
        <taxon>Magnoliopsida</taxon>
        <taxon>eudicotyledons</taxon>
        <taxon>Gunneridae</taxon>
        <taxon>Pentapetalae</taxon>
        <taxon>rosids</taxon>
        <taxon>fabids</taxon>
        <taxon>Rosales</taxon>
        <taxon>Cannabaceae</taxon>
        <taxon>Cannabis</taxon>
    </lineage>
</organism>
<sequence>MGTKMIVQTKRGLSLSSRESSTIEINPDNYEATTLHQWAENNKADINNITIQAPTSQYSPNSSAAKREYVKNNEVTDLVKQLKPTQKAYYWIEAEIILKNINQDFYYMSCDFCNKKLMFYNDNEETDCENPKYGKRCLPTPRARTYVQLDDGTELLDAVMFGDVAENIFSCTAVQLRSYSDEKHKLFVQKTTRQLSTKKWRIQLYVDANRTMSSKYNQFTIQAVEPMED</sequence>
<dbReference type="Gene3D" id="2.40.50.140">
    <property type="entry name" value="Nucleic acid-binding proteins"/>
    <property type="match status" value="2"/>
</dbReference>
<dbReference type="Proteomes" id="UP000596661">
    <property type="component" value="Chromosome 1"/>
</dbReference>
<dbReference type="InterPro" id="IPR013955">
    <property type="entry name" value="Rep_factor-A_C"/>
</dbReference>
<dbReference type="Pfam" id="PF08646">
    <property type="entry name" value="Rep_fac-A_C"/>
    <property type="match status" value="1"/>
</dbReference>
<dbReference type="InterPro" id="IPR012340">
    <property type="entry name" value="NA-bd_OB-fold"/>
</dbReference>
<dbReference type="AlphaFoldDB" id="A0A803QU03"/>
<dbReference type="SUPFAM" id="SSF50249">
    <property type="entry name" value="Nucleic acid-binding proteins"/>
    <property type="match status" value="1"/>
</dbReference>
<keyword evidence="3" id="KW-1185">Reference proteome</keyword>